<reference evidence="4 5" key="1">
    <citation type="submission" date="2022-04" db="EMBL/GenBank/DDBJ databases">
        <authorList>
            <person name="Huq M.A."/>
        </authorList>
    </citation>
    <scope>NUCLEOTIDE SEQUENCE [LARGE SCALE GENOMIC DNA]</scope>
    <source>
        <strain evidence="4 5">MAH-33</strain>
    </source>
</reference>
<protein>
    <submittedName>
        <fullName evidence="4">Porin family protein</fullName>
    </submittedName>
</protein>
<feature type="domain" description="Outer membrane protein beta-barrel" evidence="3">
    <location>
        <begin position="6"/>
        <end position="172"/>
    </location>
</feature>
<dbReference type="EMBL" id="JALKHS010000004">
    <property type="protein sequence ID" value="MCK0530249.1"/>
    <property type="molecule type" value="Genomic_DNA"/>
</dbReference>
<gene>
    <name evidence="4" type="ORF">MU848_01470</name>
</gene>
<keyword evidence="5" id="KW-1185">Reference proteome</keyword>
<dbReference type="Proteomes" id="UP001203512">
    <property type="component" value="Unassembled WGS sequence"/>
</dbReference>
<accession>A0ABT0DT99</accession>
<proteinExistence type="predicted"/>
<dbReference type="SUPFAM" id="SSF56925">
    <property type="entry name" value="OMPA-like"/>
    <property type="match status" value="1"/>
</dbReference>
<evidence type="ECO:0000259" key="3">
    <source>
        <dbReference type="Pfam" id="PF13505"/>
    </source>
</evidence>
<dbReference type="InterPro" id="IPR011250">
    <property type="entry name" value="OMP/PagP_B-barrel"/>
</dbReference>
<evidence type="ECO:0000313" key="4">
    <source>
        <dbReference type="EMBL" id="MCK0530249.1"/>
    </source>
</evidence>
<dbReference type="Pfam" id="PF13505">
    <property type="entry name" value="OMP_b-brl"/>
    <property type="match status" value="1"/>
</dbReference>
<evidence type="ECO:0000313" key="5">
    <source>
        <dbReference type="Proteomes" id="UP001203512"/>
    </source>
</evidence>
<evidence type="ECO:0000256" key="1">
    <source>
        <dbReference type="ARBA" id="ARBA00022729"/>
    </source>
</evidence>
<dbReference type="RefSeq" id="WP_201515680.1">
    <property type="nucleotide sequence ID" value="NZ_JALKHS010000004.1"/>
</dbReference>
<evidence type="ECO:0000256" key="2">
    <source>
        <dbReference type="SAM" id="SignalP"/>
    </source>
</evidence>
<dbReference type="Gene3D" id="2.40.160.20">
    <property type="match status" value="1"/>
</dbReference>
<sequence length="172" mass="17840">MKTVIFAAAAAAAFSAPAFAQDAAPFTGPRAGVTVGYDSVEDFKDGVSYGVSAGYDVALTPSITFGPEVTLGDSTADADVVGAEVSRDLAASVRLGYILNPQVLLFGKVGYANTRFEGSNTNNGASLEGVRFGGGLEYAFNGNAYISAEYQRTEYENEGSRDAAVVGIGFRF</sequence>
<feature type="chain" id="PRO_5046035949" evidence="2">
    <location>
        <begin position="21"/>
        <end position="172"/>
    </location>
</feature>
<feature type="signal peptide" evidence="2">
    <location>
        <begin position="1"/>
        <end position="20"/>
    </location>
</feature>
<name>A0ABT0DT99_9SPHN</name>
<comment type="caution">
    <text evidence="4">The sequence shown here is derived from an EMBL/GenBank/DDBJ whole genome shotgun (WGS) entry which is preliminary data.</text>
</comment>
<keyword evidence="1 2" id="KW-0732">Signal</keyword>
<organism evidence="4 5">
    <name type="scientific">Sphingobium agri</name>
    <dbReference type="NCBI Taxonomy" id="2933566"/>
    <lineage>
        <taxon>Bacteria</taxon>
        <taxon>Pseudomonadati</taxon>
        <taxon>Pseudomonadota</taxon>
        <taxon>Alphaproteobacteria</taxon>
        <taxon>Sphingomonadales</taxon>
        <taxon>Sphingomonadaceae</taxon>
        <taxon>Sphingobium</taxon>
    </lineage>
</organism>
<dbReference type="InterPro" id="IPR027385">
    <property type="entry name" value="Beta-barrel_OMP"/>
</dbReference>